<accession>A0A5C3QWN0</accession>
<feature type="compositionally biased region" description="Polar residues" evidence="1">
    <location>
        <begin position="172"/>
        <end position="190"/>
    </location>
</feature>
<dbReference type="EMBL" id="ML178816">
    <property type="protein sequence ID" value="TFL05798.1"/>
    <property type="molecule type" value="Genomic_DNA"/>
</dbReference>
<dbReference type="PANTHER" id="PTHR39394:SF1">
    <property type="entry name" value="DNAJ HOMOLOGUE SUBFAMILY C MEMBER 28 CONSERVED DOMAIN-CONTAINING PROTEIN"/>
    <property type="match status" value="1"/>
</dbReference>
<evidence type="ECO:0000313" key="3">
    <source>
        <dbReference type="EMBL" id="TFL05798.1"/>
    </source>
</evidence>
<sequence length="462" mass="51466">MQSSRSALQLRILRQTRCSPFSTARPSLDSTKNATQHPQAPIGSAKLFADAAQEDLKPITPKSSLLTALESQDENWTGDERVQDAVLRMLMDKHKPLRTGTIRSADEKLRDRNSSSGAQNYVRVQPLLPSGPPASGESWADVPLLPAIDGHRPWHATYKVPVHEGSIRVGSLRSSRTSSRPFADQNMDNQTRRQMAAERRKALAAGRLVRVKEGVLDYRLGNGVRIDGEQSRGYARSNPVSLKGWNSMVEEKIERARAAGAFKVISGRGKPLARVSEEFNPFIGREEFLMNRIVQRNGATPPWVDAQMELDSVLNAFRVALQLSWTRRTVRRLGATCNFEDLASVTLEDIAGLRDKEWEAKERSYHETGVEDINRLVRKYNGMAPYSVRRGYHDREAELQLNYQVSAAAILQGLHERTLASNALDGPKSSGSSRRATSGHGDTDTLTIGGVLRRWVNRILGR</sequence>
<feature type="region of interest" description="Disordered" evidence="1">
    <location>
        <begin position="421"/>
        <end position="445"/>
    </location>
</feature>
<name>A0A5C3QWN0_9AGAR</name>
<dbReference type="InterPro" id="IPR018961">
    <property type="entry name" value="DnaJ_homolog_subfam-C_membr-28"/>
</dbReference>
<feature type="region of interest" description="Disordered" evidence="1">
    <location>
        <begin position="170"/>
        <end position="190"/>
    </location>
</feature>
<organism evidence="3 4">
    <name type="scientific">Pterulicium gracile</name>
    <dbReference type="NCBI Taxonomy" id="1884261"/>
    <lineage>
        <taxon>Eukaryota</taxon>
        <taxon>Fungi</taxon>
        <taxon>Dikarya</taxon>
        <taxon>Basidiomycota</taxon>
        <taxon>Agaricomycotina</taxon>
        <taxon>Agaricomycetes</taxon>
        <taxon>Agaricomycetidae</taxon>
        <taxon>Agaricales</taxon>
        <taxon>Pleurotineae</taxon>
        <taxon>Pterulaceae</taxon>
        <taxon>Pterulicium</taxon>
    </lineage>
</organism>
<dbReference type="STRING" id="1884261.A0A5C3QWN0"/>
<dbReference type="OrthoDB" id="547796at2759"/>
<keyword evidence="4" id="KW-1185">Reference proteome</keyword>
<feature type="domain" description="DnaJ homologue subfamily C member 28 conserved" evidence="2">
    <location>
        <begin position="248"/>
        <end position="318"/>
    </location>
</feature>
<dbReference type="Pfam" id="PF09350">
    <property type="entry name" value="DJC28_CD"/>
    <property type="match status" value="1"/>
</dbReference>
<dbReference type="Proteomes" id="UP000305067">
    <property type="component" value="Unassembled WGS sequence"/>
</dbReference>
<dbReference type="AlphaFoldDB" id="A0A5C3QWN0"/>
<feature type="region of interest" description="Disordered" evidence="1">
    <location>
        <begin position="19"/>
        <end position="38"/>
    </location>
</feature>
<evidence type="ECO:0000313" key="4">
    <source>
        <dbReference type="Proteomes" id="UP000305067"/>
    </source>
</evidence>
<reference evidence="3 4" key="1">
    <citation type="journal article" date="2019" name="Nat. Ecol. Evol.">
        <title>Megaphylogeny resolves global patterns of mushroom evolution.</title>
        <authorList>
            <person name="Varga T."/>
            <person name="Krizsan K."/>
            <person name="Foldi C."/>
            <person name="Dima B."/>
            <person name="Sanchez-Garcia M."/>
            <person name="Sanchez-Ramirez S."/>
            <person name="Szollosi G.J."/>
            <person name="Szarkandi J.G."/>
            <person name="Papp V."/>
            <person name="Albert L."/>
            <person name="Andreopoulos W."/>
            <person name="Angelini C."/>
            <person name="Antonin V."/>
            <person name="Barry K.W."/>
            <person name="Bougher N.L."/>
            <person name="Buchanan P."/>
            <person name="Buyck B."/>
            <person name="Bense V."/>
            <person name="Catcheside P."/>
            <person name="Chovatia M."/>
            <person name="Cooper J."/>
            <person name="Damon W."/>
            <person name="Desjardin D."/>
            <person name="Finy P."/>
            <person name="Geml J."/>
            <person name="Haridas S."/>
            <person name="Hughes K."/>
            <person name="Justo A."/>
            <person name="Karasinski D."/>
            <person name="Kautmanova I."/>
            <person name="Kiss B."/>
            <person name="Kocsube S."/>
            <person name="Kotiranta H."/>
            <person name="LaButti K.M."/>
            <person name="Lechner B.E."/>
            <person name="Liimatainen K."/>
            <person name="Lipzen A."/>
            <person name="Lukacs Z."/>
            <person name="Mihaltcheva S."/>
            <person name="Morgado L.N."/>
            <person name="Niskanen T."/>
            <person name="Noordeloos M.E."/>
            <person name="Ohm R.A."/>
            <person name="Ortiz-Santana B."/>
            <person name="Ovrebo C."/>
            <person name="Racz N."/>
            <person name="Riley R."/>
            <person name="Savchenko A."/>
            <person name="Shiryaev A."/>
            <person name="Soop K."/>
            <person name="Spirin V."/>
            <person name="Szebenyi C."/>
            <person name="Tomsovsky M."/>
            <person name="Tulloss R.E."/>
            <person name="Uehling J."/>
            <person name="Grigoriev I.V."/>
            <person name="Vagvolgyi C."/>
            <person name="Papp T."/>
            <person name="Martin F.M."/>
            <person name="Miettinen O."/>
            <person name="Hibbett D.S."/>
            <person name="Nagy L.G."/>
        </authorList>
    </citation>
    <scope>NUCLEOTIDE SEQUENCE [LARGE SCALE GENOMIC DNA]</scope>
    <source>
        <strain evidence="3 4">CBS 309.79</strain>
    </source>
</reference>
<evidence type="ECO:0000256" key="1">
    <source>
        <dbReference type="SAM" id="MobiDB-lite"/>
    </source>
</evidence>
<proteinExistence type="predicted"/>
<protein>
    <recommendedName>
        <fullName evidence="2">DnaJ homologue subfamily C member 28 conserved domain-containing protein</fullName>
    </recommendedName>
</protein>
<gene>
    <name evidence="3" type="ORF">BDV98DRAFT_523084</name>
</gene>
<dbReference type="PANTHER" id="PTHR39394">
    <property type="entry name" value="YALI0E31793P"/>
    <property type="match status" value="1"/>
</dbReference>
<evidence type="ECO:0000259" key="2">
    <source>
        <dbReference type="Pfam" id="PF09350"/>
    </source>
</evidence>